<keyword evidence="1" id="KW-0732">Signal</keyword>
<dbReference type="Proteomes" id="UP000468943">
    <property type="component" value="Unassembled WGS sequence"/>
</dbReference>
<keyword evidence="4" id="KW-1185">Reference proteome</keyword>
<evidence type="ECO:0000256" key="1">
    <source>
        <dbReference type="SAM" id="SignalP"/>
    </source>
</evidence>
<name>A0A6I4SLW0_9SPHN</name>
<dbReference type="Pfam" id="PF09822">
    <property type="entry name" value="ABC_transp_aux"/>
    <property type="match status" value="1"/>
</dbReference>
<dbReference type="EMBL" id="WTYS01000001">
    <property type="protein sequence ID" value="MXO56428.1"/>
    <property type="molecule type" value="Genomic_DNA"/>
</dbReference>
<evidence type="ECO:0000313" key="4">
    <source>
        <dbReference type="Proteomes" id="UP000468943"/>
    </source>
</evidence>
<protein>
    <submittedName>
        <fullName evidence="3">ABC transporter</fullName>
    </submittedName>
</protein>
<feature type="chain" id="PRO_5026178752" evidence="1">
    <location>
        <begin position="22"/>
        <end position="258"/>
    </location>
</feature>
<feature type="signal peptide" evidence="1">
    <location>
        <begin position="1"/>
        <end position="21"/>
    </location>
</feature>
<gene>
    <name evidence="3" type="ORF">GRI36_05985</name>
</gene>
<sequence length="258" mass="28327">MRLNKVAAIAVAFAFCCAALAWLSLPITDGEPQQADEKTRLGLVTSLPIYWSESAEFGDLLQEDQAPHWVRELLEQSYDIVPIDSLAGAENMQLNEQLALLDRLALMQPRPLSPPEYVALDQWVNDGGKLLLFADPLLTEHSAFALTDRRRPQSIALISPILERWGLKQYFDEDQAEGLQQVSFMEIQIDVDQPGYFENVRNGTASCVIRADGLVAECTIGKGRALIVSDAALLDADNGTEGAKKAVKALALLAFDSN</sequence>
<proteinExistence type="predicted"/>
<evidence type="ECO:0000313" key="3">
    <source>
        <dbReference type="EMBL" id="MXO56428.1"/>
    </source>
</evidence>
<dbReference type="OrthoDB" id="7390937at2"/>
<dbReference type="InterPro" id="IPR019196">
    <property type="entry name" value="ABC_transp_unknown"/>
</dbReference>
<organism evidence="3 4">
    <name type="scientific">Pontixanthobacter gangjinensis</name>
    <dbReference type="NCBI Taxonomy" id="1028742"/>
    <lineage>
        <taxon>Bacteria</taxon>
        <taxon>Pseudomonadati</taxon>
        <taxon>Pseudomonadota</taxon>
        <taxon>Alphaproteobacteria</taxon>
        <taxon>Sphingomonadales</taxon>
        <taxon>Erythrobacteraceae</taxon>
        <taxon>Pontixanthobacter</taxon>
    </lineage>
</organism>
<feature type="domain" description="ABC-type uncharacterised transport system" evidence="2">
    <location>
        <begin position="48"/>
        <end position="168"/>
    </location>
</feature>
<accession>A0A6I4SLW0</accession>
<evidence type="ECO:0000259" key="2">
    <source>
        <dbReference type="Pfam" id="PF09822"/>
    </source>
</evidence>
<reference evidence="3 4" key="1">
    <citation type="submission" date="2019-12" db="EMBL/GenBank/DDBJ databases">
        <title>Genomic-based taxomic classification of the family Erythrobacteraceae.</title>
        <authorList>
            <person name="Xu L."/>
        </authorList>
    </citation>
    <scope>NUCLEOTIDE SEQUENCE [LARGE SCALE GENOMIC DNA]</scope>
    <source>
        <strain evidence="3 4">JCM 17802</strain>
    </source>
</reference>
<comment type="caution">
    <text evidence="3">The sequence shown here is derived from an EMBL/GenBank/DDBJ whole genome shotgun (WGS) entry which is preliminary data.</text>
</comment>
<dbReference type="RefSeq" id="WP_160597631.1">
    <property type="nucleotide sequence ID" value="NZ_WTYS01000001.1"/>
</dbReference>
<dbReference type="AlphaFoldDB" id="A0A6I4SLW0"/>